<feature type="compositionally biased region" description="Gly residues" evidence="2">
    <location>
        <begin position="12"/>
        <end position="47"/>
    </location>
</feature>
<dbReference type="EMBL" id="VZUS01000001">
    <property type="protein sequence ID" value="KAB1188783.1"/>
    <property type="molecule type" value="Genomic_DNA"/>
</dbReference>
<sequence length="632" mass="68895">MLVTTAALGASGLAGCGGQSGGDGGGGSDDSGSGDSGSGGGSSGGDGRSVETMFRGEWPLETKNNDNIPFEYTVTEGAPVPAITVNFASDEEPWMREHALMIKRAFEDIGAPVELDDVPTNVMYDEYWAADTGHTVSVSMNTHGPDPQRGLDPNPFLMRMHPRTGGNYYNYNNPEITELLEEQSTEIQDKERRVELCQEIQRKASEDAYIQSIAFTDVIMAGNTADWDGYVPMPGNGTNRDSFIWTQVNLQPTGDSSTWVKGVLASMGGLNIAWAGGGPEAKRLTNLYDGLFDASPQLEIVPALAVNADVVDETTVEVDLREGVQWHDGEPFGPEDVKFSVELFKEYNSPEMGPFYEPIESVEVVSESGGGRVRFNLKRPDAAFLTQRMVRSVILPKHKWEDVDNPAQHNPDNPVGTGPFQFSSWEQGTRFAVEKNPDHWMWDEDTREEYLGEFFTPGDGIDGIVWANVGNVDALIGAMQSGDIDAIGTTLSNSQADRAASADGVEKQVSKNYAPLDVHTNHINPLIRDKVFRKALSHSVDKEGFVEGVLGGRGTPIEGQNLISDMMAPFYTSDIPTYEYNPEKGKQMLEQAGYTFDGDTLVAPTGDAWEAFAERVEDGHADRSDLDQPDFS</sequence>
<dbReference type="AlphaFoldDB" id="A0A643JZD9"/>
<organism evidence="4">
    <name type="scientific">Haloferax sp. CBA1149</name>
    <dbReference type="NCBI Taxonomy" id="2650753"/>
    <lineage>
        <taxon>Archaea</taxon>
        <taxon>Methanobacteriati</taxon>
        <taxon>Methanobacteriota</taxon>
        <taxon>Stenosarchaea group</taxon>
        <taxon>Halobacteria</taxon>
        <taxon>Halobacteriales</taxon>
        <taxon>Haloferacaceae</taxon>
        <taxon>Haloferax</taxon>
    </lineage>
</organism>
<dbReference type="PANTHER" id="PTHR30290:SF38">
    <property type="entry name" value="D,D-DIPEPTIDE-BINDING PERIPLASMIC PROTEIN DDPA-RELATED"/>
    <property type="match status" value="1"/>
</dbReference>
<reference evidence="4" key="1">
    <citation type="submission" date="2019-09" db="EMBL/GenBank/DDBJ databases">
        <title>Genomic analysis of Haloferax sp. CBA1149.</title>
        <authorList>
            <person name="Roh S.W."/>
        </authorList>
    </citation>
    <scope>NUCLEOTIDE SEQUENCE</scope>
    <source>
        <strain evidence="4">CBA1149</strain>
    </source>
</reference>
<feature type="region of interest" description="Disordered" evidence="2">
    <location>
        <begin position="11"/>
        <end position="51"/>
    </location>
</feature>
<accession>A0A643JZD9</accession>
<proteinExistence type="predicted"/>
<dbReference type="InterPro" id="IPR000914">
    <property type="entry name" value="SBP_5_dom"/>
</dbReference>
<dbReference type="CDD" id="cd00995">
    <property type="entry name" value="PBP2_NikA_DppA_OppA_like"/>
    <property type="match status" value="1"/>
</dbReference>
<evidence type="ECO:0000259" key="3">
    <source>
        <dbReference type="Pfam" id="PF00496"/>
    </source>
</evidence>
<comment type="caution">
    <text evidence="4">The sequence shown here is derived from an EMBL/GenBank/DDBJ whole genome shotgun (WGS) entry which is preliminary data.</text>
</comment>
<dbReference type="Gene3D" id="3.40.190.10">
    <property type="entry name" value="Periplasmic binding protein-like II"/>
    <property type="match status" value="1"/>
</dbReference>
<evidence type="ECO:0000313" key="4">
    <source>
        <dbReference type="EMBL" id="KAB1188783.1"/>
    </source>
</evidence>
<dbReference type="InterPro" id="IPR039424">
    <property type="entry name" value="SBP_5"/>
</dbReference>
<dbReference type="PANTHER" id="PTHR30290">
    <property type="entry name" value="PERIPLASMIC BINDING COMPONENT OF ABC TRANSPORTER"/>
    <property type="match status" value="1"/>
</dbReference>
<dbReference type="SUPFAM" id="SSF53850">
    <property type="entry name" value="Periplasmic binding protein-like II"/>
    <property type="match status" value="2"/>
</dbReference>
<gene>
    <name evidence="4" type="ORF">Hfx1149_12355</name>
</gene>
<dbReference type="GO" id="GO:0015833">
    <property type="term" value="P:peptide transport"/>
    <property type="evidence" value="ECO:0007669"/>
    <property type="project" value="TreeGrafter"/>
</dbReference>
<dbReference type="Pfam" id="PF00496">
    <property type="entry name" value="SBP_bac_5"/>
    <property type="match status" value="1"/>
</dbReference>
<evidence type="ECO:0000256" key="2">
    <source>
        <dbReference type="SAM" id="MobiDB-lite"/>
    </source>
</evidence>
<dbReference type="Gene3D" id="3.10.105.10">
    <property type="entry name" value="Dipeptide-binding Protein, Domain 3"/>
    <property type="match status" value="2"/>
</dbReference>
<protein>
    <submittedName>
        <fullName evidence="4">ABC transporter substrate-binding protein</fullName>
    </submittedName>
</protein>
<feature type="domain" description="Solute-binding protein family 5" evidence="3">
    <location>
        <begin position="299"/>
        <end position="600"/>
    </location>
</feature>
<name>A0A643JZD9_9EURY</name>
<dbReference type="RefSeq" id="WP_151139447.1">
    <property type="nucleotide sequence ID" value="NZ_VZUS01000001.1"/>
</dbReference>
<evidence type="ECO:0000256" key="1">
    <source>
        <dbReference type="ARBA" id="ARBA00022729"/>
    </source>
</evidence>
<dbReference type="GO" id="GO:1904680">
    <property type="term" value="F:peptide transmembrane transporter activity"/>
    <property type="evidence" value="ECO:0007669"/>
    <property type="project" value="TreeGrafter"/>
</dbReference>
<keyword evidence="1" id="KW-0732">Signal</keyword>